<accession>A0A8C4NL90</accession>
<dbReference type="Ensembl" id="ENSEBUT00000005388.1">
    <property type="protein sequence ID" value="ENSEBUP00000004950.1"/>
    <property type="gene ID" value="ENSEBUG00000003431.1"/>
</dbReference>
<dbReference type="Proteomes" id="UP000694388">
    <property type="component" value="Unplaced"/>
</dbReference>
<evidence type="ECO:0000256" key="2">
    <source>
        <dbReference type="ARBA" id="ARBA00022603"/>
    </source>
</evidence>
<proteinExistence type="inferred from homology"/>
<evidence type="ECO:0000256" key="7">
    <source>
        <dbReference type="SAM" id="MobiDB-lite"/>
    </source>
</evidence>
<evidence type="ECO:0000256" key="3">
    <source>
        <dbReference type="ARBA" id="ARBA00022679"/>
    </source>
</evidence>
<feature type="region of interest" description="Disordered" evidence="7">
    <location>
        <begin position="321"/>
        <end position="350"/>
    </location>
</feature>
<keyword evidence="10" id="KW-1185">Reference proteome</keyword>
<feature type="compositionally biased region" description="Polar residues" evidence="7">
    <location>
        <begin position="325"/>
        <end position="335"/>
    </location>
</feature>
<dbReference type="GeneTree" id="ENSGT00390000014687"/>
<name>A0A8C4NL90_EPTBU</name>
<evidence type="ECO:0000256" key="1">
    <source>
        <dbReference type="ARBA" id="ARBA00008361"/>
    </source>
</evidence>
<dbReference type="GO" id="GO:0032259">
    <property type="term" value="P:methylation"/>
    <property type="evidence" value="ECO:0007669"/>
    <property type="project" value="UniProtKB-KW"/>
</dbReference>
<dbReference type="PANTHER" id="PTHR13090">
    <property type="entry name" value="ARGININE-HYDROXYLASE NDUFAF5, MITOCHONDRIAL"/>
    <property type="match status" value="1"/>
</dbReference>
<protein>
    <recommendedName>
        <fullName evidence="4">Arginine-hydroxylase NDUFAF5, mitochondrial</fullName>
    </recommendedName>
    <alternativeName>
        <fullName evidence="5">NADH dehydrogenase [ubiquinone] 1 alpha subcomplex assembly factor 5</fullName>
    </alternativeName>
    <alternativeName>
        <fullName evidence="6">Putative methyltransferase NDUFAF5</fullName>
    </alternativeName>
</protein>
<dbReference type="GO" id="GO:0005739">
    <property type="term" value="C:mitochondrion"/>
    <property type="evidence" value="ECO:0007669"/>
    <property type="project" value="TreeGrafter"/>
</dbReference>
<feature type="domain" description="Methyltransferase type 11" evidence="8">
    <location>
        <begin position="83"/>
        <end position="175"/>
    </location>
</feature>
<dbReference type="GO" id="GO:0032981">
    <property type="term" value="P:mitochondrial respiratory chain complex I assembly"/>
    <property type="evidence" value="ECO:0007669"/>
    <property type="project" value="TreeGrafter"/>
</dbReference>
<evidence type="ECO:0000259" key="8">
    <source>
        <dbReference type="Pfam" id="PF08241"/>
    </source>
</evidence>
<organism evidence="9 10">
    <name type="scientific">Eptatretus burgeri</name>
    <name type="common">Inshore hagfish</name>
    <dbReference type="NCBI Taxonomy" id="7764"/>
    <lineage>
        <taxon>Eukaryota</taxon>
        <taxon>Metazoa</taxon>
        <taxon>Chordata</taxon>
        <taxon>Craniata</taxon>
        <taxon>Vertebrata</taxon>
        <taxon>Cyclostomata</taxon>
        <taxon>Myxini</taxon>
        <taxon>Myxiniformes</taxon>
        <taxon>Myxinidae</taxon>
        <taxon>Eptatretinae</taxon>
        <taxon>Eptatretus</taxon>
    </lineage>
</organism>
<keyword evidence="3" id="KW-0808">Transferase</keyword>
<evidence type="ECO:0000256" key="5">
    <source>
        <dbReference type="ARBA" id="ARBA00041833"/>
    </source>
</evidence>
<evidence type="ECO:0000256" key="4">
    <source>
        <dbReference type="ARBA" id="ARBA00040937"/>
    </source>
</evidence>
<evidence type="ECO:0000313" key="9">
    <source>
        <dbReference type="Ensembl" id="ENSEBUP00000004950.1"/>
    </source>
</evidence>
<reference evidence="9" key="1">
    <citation type="submission" date="2025-08" db="UniProtKB">
        <authorList>
            <consortium name="Ensembl"/>
        </authorList>
    </citation>
    <scope>IDENTIFICATION</scope>
</reference>
<dbReference type="OMA" id="YEVVYGH"/>
<dbReference type="Pfam" id="PF08241">
    <property type="entry name" value="Methyltransf_11"/>
    <property type="match status" value="1"/>
</dbReference>
<dbReference type="CDD" id="cd02440">
    <property type="entry name" value="AdoMet_MTases"/>
    <property type="match status" value="1"/>
</dbReference>
<dbReference type="SUPFAM" id="SSF53335">
    <property type="entry name" value="S-adenosyl-L-methionine-dependent methyltransferases"/>
    <property type="match status" value="1"/>
</dbReference>
<dbReference type="InterPro" id="IPR029063">
    <property type="entry name" value="SAM-dependent_MTases_sf"/>
</dbReference>
<dbReference type="GO" id="GO:0008757">
    <property type="term" value="F:S-adenosylmethionine-dependent methyltransferase activity"/>
    <property type="evidence" value="ECO:0007669"/>
    <property type="project" value="InterPro"/>
</dbReference>
<comment type="similarity">
    <text evidence="1">Belongs to the methyltransferase superfamily.</text>
</comment>
<evidence type="ECO:0000256" key="6">
    <source>
        <dbReference type="ARBA" id="ARBA00042549"/>
    </source>
</evidence>
<sequence length="350" mass="38762">MRTTSSWNAGVEAEVTYDNAKPHPSGLNSAGVMDVFDRALKRRQKRWAAERDDARHFDYLRRKVGEMVADRIMDISRSFPVALDVGAGRGYVSEHITKETVKLMIKTDIAPACLHNPLPTDVHSLRVLADEENLPFADDAFHLVVSSLAFHWINDLPKAFSEVLRVLRPDGAFVLAMLGADTLYELRCSLQLAEQEREGGISPHISPFTSLTDVGDLLARIGFNLLTVDSDEIVVGYPSIYHLLDDLQGMGESNCAWQRRLLLHRDTLTAAAAIYQELYGGENGIPATFHVLHAIGWKPHESQAQPACRGSATTSFAELDRVRHTQQSQRSSLTESHGDSNIAPNSHSQA</sequence>
<dbReference type="AlphaFoldDB" id="A0A8C4NL90"/>
<evidence type="ECO:0000313" key="10">
    <source>
        <dbReference type="Proteomes" id="UP000694388"/>
    </source>
</evidence>
<dbReference type="PANTHER" id="PTHR13090:SF1">
    <property type="entry name" value="ARGININE-HYDROXYLASE NDUFAF5, MITOCHONDRIAL"/>
    <property type="match status" value="1"/>
</dbReference>
<keyword evidence="2" id="KW-0489">Methyltransferase</keyword>
<dbReference type="InterPro" id="IPR013216">
    <property type="entry name" value="Methyltransf_11"/>
</dbReference>
<dbReference type="InterPro" id="IPR050602">
    <property type="entry name" value="Malonyl-ACP_OMT"/>
</dbReference>
<reference evidence="9" key="2">
    <citation type="submission" date="2025-09" db="UniProtKB">
        <authorList>
            <consortium name="Ensembl"/>
        </authorList>
    </citation>
    <scope>IDENTIFICATION</scope>
</reference>
<dbReference type="Gene3D" id="3.40.50.150">
    <property type="entry name" value="Vaccinia Virus protein VP39"/>
    <property type="match status" value="1"/>
</dbReference>